<evidence type="ECO:0000313" key="2">
    <source>
        <dbReference type="EMBL" id="OAI92657.1"/>
    </source>
</evidence>
<name>A0A177SNK3_PSEPU</name>
<dbReference type="InterPro" id="IPR007138">
    <property type="entry name" value="ABM_dom"/>
</dbReference>
<keyword evidence="2" id="KW-0503">Monooxygenase</keyword>
<dbReference type="AlphaFoldDB" id="A0A177SNK3"/>
<protein>
    <submittedName>
        <fullName evidence="2">Antibiotic biosynthesis monooxygenase</fullName>
    </submittedName>
</protein>
<comment type="caution">
    <text evidence="2">The sequence shown here is derived from an EMBL/GenBank/DDBJ whole genome shotgun (WGS) entry which is preliminary data.</text>
</comment>
<gene>
    <name evidence="2" type="ORF">AYO28_17855</name>
</gene>
<dbReference type="EMBL" id="LUCV01000017">
    <property type="protein sequence ID" value="OAI92657.1"/>
    <property type="molecule type" value="Genomic_DNA"/>
</dbReference>
<proteinExistence type="predicted"/>
<dbReference type="Gene3D" id="3.30.70.100">
    <property type="match status" value="1"/>
</dbReference>
<dbReference type="Proteomes" id="UP000077752">
    <property type="component" value="Unassembled WGS sequence"/>
</dbReference>
<dbReference type="RefSeq" id="WP_009404663.1">
    <property type="nucleotide sequence ID" value="NZ_LUCV01000017.1"/>
</dbReference>
<evidence type="ECO:0000313" key="3">
    <source>
        <dbReference type="Proteomes" id="UP000077752"/>
    </source>
</evidence>
<accession>A0A177SNK3</accession>
<sequence>MTQIEQFQAPQPGEDQAIFLVNVVHVNPGQQDAALQVLRDTVQYVARTYPAFQWSRLYKSTDGKTVINQAQWSSQDAFDSLFHDEEFLSRYNGLKNTGTWEFHLYHVSDYIPQALTVAALAE</sequence>
<dbReference type="GO" id="GO:0004497">
    <property type="term" value="F:monooxygenase activity"/>
    <property type="evidence" value="ECO:0007669"/>
    <property type="project" value="UniProtKB-KW"/>
</dbReference>
<keyword evidence="2" id="KW-0560">Oxidoreductase</keyword>
<reference evidence="2 3" key="1">
    <citation type="submission" date="2016-03" db="EMBL/GenBank/DDBJ databases">
        <title>Draft Genome Assembly of Pseudomonas putida strain CBF10-2.</title>
        <authorList>
            <person name="Iyer R.S."/>
            <person name="Damania A."/>
        </authorList>
    </citation>
    <scope>NUCLEOTIDE SEQUENCE [LARGE SCALE GENOMIC DNA]</scope>
    <source>
        <strain evidence="2 3">CBF10-2</strain>
    </source>
</reference>
<evidence type="ECO:0000259" key="1">
    <source>
        <dbReference type="Pfam" id="PF03992"/>
    </source>
</evidence>
<organism evidence="2 3">
    <name type="scientific">Pseudomonas putida</name>
    <name type="common">Arthrobacter siderocapsulatus</name>
    <dbReference type="NCBI Taxonomy" id="303"/>
    <lineage>
        <taxon>Bacteria</taxon>
        <taxon>Pseudomonadati</taxon>
        <taxon>Pseudomonadota</taxon>
        <taxon>Gammaproteobacteria</taxon>
        <taxon>Pseudomonadales</taxon>
        <taxon>Pseudomonadaceae</taxon>
        <taxon>Pseudomonas</taxon>
    </lineage>
</organism>
<dbReference type="Pfam" id="PF03992">
    <property type="entry name" value="ABM"/>
    <property type="match status" value="1"/>
</dbReference>
<dbReference type="InterPro" id="IPR011008">
    <property type="entry name" value="Dimeric_a/b-barrel"/>
</dbReference>
<dbReference type="SUPFAM" id="SSF54909">
    <property type="entry name" value="Dimeric alpha+beta barrel"/>
    <property type="match status" value="1"/>
</dbReference>
<feature type="domain" description="ABM" evidence="1">
    <location>
        <begin position="18"/>
        <end position="87"/>
    </location>
</feature>